<name>A0A368VNJ9_9BACL</name>
<dbReference type="InterPro" id="IPR000515">
    <property type="entry name" value="MetI-like"/>
</dbReference>
<dbReference type="InterPro" id="IPR035906">
    <property type="entry name" value="MetI-like_sf"/>
</dbReference>
<evidence type="ECO:0000256" key="4">
    <source>
        <dbReference type="ARBA" id="ARBA00022692"/>
    </source>
</evidence>
<evidence type="ECO:0000256" key="3">
    <source>
        <dbReference type="ARBA" id="ARBA00022475"/>
    </source>
</evidence>
<dbReference type="SUPFAM" id="SSF161098">
    <property type="entry name" value="MetI-like"/>
    <property type="match status" value="1"/>
</dbReference>
<dbReference type="EMBL" id="QPJD01000016">
    <property type="protein sequence ID" value="RCW42442.1"/>
    <property type="molecule type" value="Genomic_DNA"/>
</dbReference>
<keyword evidence="10" id="KW-1185">Reference proteome</keyword>
<dbReference type="Gene3D" id="1.10.3720.10">
    <property type="entry name" value="MetI-like"/>
    <property type="match status" value="1"/>
</dbReference>
<keyword evidence="4 7" id="KW-0812">Transmembrane</keyword>
<evidence type="ECO:0000313" key="10">
    <source>
        <dbReference type="Proteomes" id="UP000252415"/>
    </source>
</evidence>
<keyword evidence="6 7" id="KW-0472">Membrane</keyword>
<evidence type="ECO:0000256" key="7">
    <source>
        <dbReference type="RuleBase" id="RU363032"/>
    </source>
</evidence>
<dbReference type="Pfam" id="PF00528">
    <property type="entry name" value="BPD_transp_1"/>
    <property type="match status" value="1"/>
</dbReference>
<feature type="domain" description="ABC transmembrane type-1" evidence="8">
    <location>
        <begin position="91"/>
        <end position="306"/>
    </location>
</feature>
<evidence type="ECO:0000259" key="8">
    <source>
        <dbReference type="PROSITE" id="PS50928"/>
    </source>
</evidence>
<feature type="transmembrane region" description="Helical" evidence="7">
    <location>
        <begin position="31"/>
        <end position="58"/>
    </location>
</feature>
<reference evidence="9 10" key="1">
    <citation type="submission" date="2018-07" db="EMBL/GenBank/DDBJ databases">
        <title>Genomic Encyclopedia of Type Strains, Phase III (KMG-III): the genomes of soil and plant-associated and newly described type strains.</title>
        <authorList>
            <person name="Whitman W."/>
        </authorList>
    </citation>
    <scope>NUCLEOTIDE SEQUENCE [LARGE SCALE GENOMIC DNA]</scope>
    <source>
        <strain evidence="9 10">CECT 7506</strain>
    </source>
</reference>
<dbReference type="OrthoDB" id="9785836at2"/>
<dbReference type="GO" id="GO:0005886">
    <property type="term" value="C:plasma membrane"/>
    <property type="evidence" value="ECO:0007669"/>
    <property type="project" value="UniProtKB-SubCell"/>
</dbReference>
<sequence>MQNSVSHIKYGRQSGLGANRRKWLEVVKHKYFYLMILPTVLFFLIFAYVPMYGVVLAFKDFNYMLGIMDSPWNNFQNFRDVLSDPNFKHAFNNTLLISFGRLIIEFPIPILLAILLNEMRFGRLKRIFQTVFTFPHFISWVVLSGIITNILNDQGVLNQILVLFGFEKNAILLHDGSFLALLFTSNIWKEAGWSSIIYLAAIAGINPELYEAAAIDGANRYQQMKAITWPVLRNTAAIMLILAVGGIMNGGFDQIFNLYNPAVYERADILDTFVYRSAFVDSTGFGYSTTVGLLKSAINCLLLFGANFVVKRVFKEEGLY</sequence>
<proteinExistence type="inferred from homology"/>
<evidence type="ECO:0000256" key="5">
    <source>
        <dbReference type="ARBA" id="ARBA00022989"/>
    </source>
</evidence>
<dbReference type="InterPro" id="IPR050809">
    <property type="entry name" value="UgpAE/MalFG_permease"/>
</dbReference>
<evidence type="ECO:0000256" key="1">
    <source>
        <dbReference type="ARBA" id="ARBA00004651"/>
    </source>
</evidence>
<accession>A0A368VNJ9</accession>
<evidence type="ECO:0000313" key="9">
    <source>
        <dbReference type="EMBL" id="RCW42442.1"/>
    </source>
</evidence>
<dbReference type="Proteomes" id="UP000252415">
    <property type="component" value="Unassembled WGS sequence"/>
</dbReference>
<feature type="transmembrane region" description="Helical" evidence="7">
    <location>
        <begin position="285"/>
        <end position="310"/>
    </location>
</feature>
<feature type="transmembrane region" description="Helical" evidence="7">
    <location>
        <begin position="128"/>
        <end position="151"/>
    </location>
</feature>
<keyword evidence="3" id="KW-1003">Cell membrane</keyword>
<dbReference type="GO" id="GO:0055085">
    <property type="term" value="P:transmembrane transport"/>
    <property type="evidence" value="ECO:0007669"/>
    <property type="project" value="InterPro"/>
</dbReference>
<feature type="transmembrane region" description="Helical" evidence="7">
    <location>
        <begin position="95"/>
        <end position="116"/>
    </location>
</feature>
<comment type="subcellular location">
    <subcellularLocation>
        <location evidence="1 7">Cell membrane</location>
        <topology evidence="1 7">Multi-pass membrane protein</topology>
    </subcellularLocation>
</comment>
<dbReference type="PANTHER" id="PTHR43227">
    <property type="entry name" value="BLL4140 PROTEIN"/>
    <property type="match status" value="1"/>
</dbReference>
<dbReference type="PROSITE" id="PS50928">
    <property type="entry name" value="ABC_TM1"/>
    <property type="match status" value="1"/>
</dbReference>
<gene>
    <name evidence="9" type="ORF">DFP97_1164</name>
</gene>
<evidence type="ECO:0000256" key="6">
    <source>
        <dbReference type="ARBA" id="ARBA00023136"/>
    </source>
</evidence>
<organism evidence="9 10">
    <name type="scientific">Paenibacillus prosopidis</name>
    <dbReference type="NCBI Taxonomy" id="630520"/>
    <lineage>
        <taxon>Bacteria</taxon>
        <taxon>Bacillati</taxon>
        <taxon>Bacillota</taxon>
        <taxon>Bacilli</taxon>
        <taxon>Bacillales</taxon>
        <taxon>Paenibacillaceae</taxon>
        <taxon>Paenibacillus</taxon>
    </lineage>
</organism>
<comment type="similarity">
    <text evidence="7">Belongs to the binding-protein-dependent transport system permease family.</text>
</comment>
<feature type="transmembrane region" description="Helical" evidence="7">
    <location>
        <begin position="231"/>
        <end position="252"/>
    </location>
</feature>
<keyword evidence="2 7" id="KW-0813">Transport</keyword>
<keyword evidence="5 7" id="KW-1133">Transmembrane helix</keyword>
<protein>
    <submittedName>
        <fullName evidence="9">Putative aldouronate transport system permease protein</fullName>
    </submittedName>
</protein>
<dbReference type="CDD" id="cd06261">
    <property type="entry name" value="TM_PBP2"/>
    <property type="match status" value="1"/>
</dbReference>
<dbReference type="PANTHER" id="PTHR43227:SF11">
    <property type="entry name" value="BLL4140 PROTEIN"/>
    <property type="match status" value="1"/>
</dbReference>
<dbReference type="AlphaFoldDB" id="A0A368VNJ9"/>
<comment type="caution">
    <text evidence="9">The sequence shown here is derived from an EMBL/GenBank/DDBJ whole genome shotgun (WGS) entry which is preliminary data.</text>
</comment>
<evidence type="ECO:0000256" key="2">
    <source>
        <dbReference type="ARBA" id="ARBA00022448"/>
    </source>
</evidence>